<evidence type="ECO:0000256" key="4">
    <source>
        <dbReference type="ARBA" id="ARBA00022655"/>
    </source>
</evidence>
<evidence type="ECO:0000256" key="7">
    <source>
        <dbReference type="HAMAP-Rule" id="MF_00156"/>
    </source>
</evidence>
<evidence type="ECO:0000256" key="10">
    <source>
        <dbReference type="PIRSR" id="PIRSR000388-3"/>
    </source>
</evidence>
<dbReference type="Pfam" id="PF02548">
    <property type="entry name" value="Pantoate_transf"/>
    <property type="match status" value="1"/>
</dbReference>
<dbReference type="GeneID" id="29740599"/>
<dbReference type="PIRSF" id="PIRSF000388">
    <property type="entry name" value="Pantoate_hydroxy_MeTrfase"/>
    <property type="match status" value="1"/>
</dbReference>
<accession>A0A0E2BDE0</accession>
<dbReference type="GO" id="GO:0000287">
    <property type="term" value="F:magnesium ion binding"/>
    <property type="evidence" value="ECO:0007669"/>
    <property type="project" value="TreeGrafter"/>
</dbReference>
<sequence>MKNIHKVFSPEKKGNEKISVVTCYDFSFARILNETRIDSILVGDSLGMVFQGNSSTLPVTLEEMIYHTKAVRRGAPDKFIIADLPFLSYQTSIEEGIRSAGKIMKETDCDAVKIEGGSDFICELVSILKQIGVPVMGHLGLTPQSVHVFGGHKVQGKGEESSTKLLREAISLYESGAFSMVLEMIPADLGKRVSHEVGIPTIGIGAGPDCDGQVLVLNDLLGLDANFQPKFLKKFSDLHSIVKSAVENYHEEVRSGEFPGKEHSF</sequence>
<dbReference type="GO" id="GO:0032259">
    <property type="term" value="P:methylation"/>
    <property type="evidence" value="ECO:0007669"/>
    <property type="project" value="UniProtKB-KW"/>
</dbReference>
<dbReference type="NCBIfam" id="TIGR00222">
    <property type="entry name" value="panB"/>
    <property type="match status" value="1"/>
</dbReference>
<dbReference type="NCBIfam" id="NF001452">
    <property type="entry name" value="PRK00311.1"/>
    <property type="match status" value="1"/>
</dbReference>
<dbReference type="UniPathway" id="UPA00028">
    <property type="reaction ID" value="UER00003"/>
</dbReference>
<dbReference type="PANTHER" id="PTHR20881">
    <property type="entry name" value="3-METHYL-2-OXOBUTANOATE HYDROXYMETHYLTRANSFERASE"/>
    <property type="match status" value="1"/>
</dbReference>
<feature type="binding site" evidence="7 10">
    <location>
        <position position="83"/>
    </location>
    <ligand>
        <name>Mg(2+)</name>
        <dbReference type="ChEBI" id="CHEBI:18420"/>
    </ligand>
</feature>
<evidence type="ECO:0000313" key="12">
    <source>
        <dbReference type="Proteomes" id="UP000006329"/>
    </source>
</evidence>
<comment type="caution">
    <text evidence="11">The sequence shown here is derived from an EMBL/GenBank/DDBJ whole genome shotgun (WGS) entry which is preliminary data.</text>
</comment>
<organism evidence="11 12">
    <name type="scientific">Leptospira santarosai str. MOR084</name>
    <dbReference type="NCBI Taxonomy" id="1049984"/>
    <lineage>
        <taxon>Bacteria</taxon>
        <taxon>Pseudomonadati</taxon>
        <taxon>Spirochaetota</taxon>
        <taxon>Spirochaetia</taxon>
        <taxon>Leptospirales</taxon>
        <taxon>Leptospiraceae</taxon>
        <taxon>Leptospira</taxon>
    </lineage>
</organism>
<comment type="pathway">
    <text evidence="1 7">Cofactor biosynthesis; (R)-pantothenate biosynthesis; (R)-pantoate from 3-methyl-2-oxobutanoate: step 1/2.</text>
</comment>
<name>A0A0E2BDE0_9LEPT</name>
<keyword evidence="5 7" id="KW-0808">Transferase</keyword>
<feature type="active site" description="Proton acceptor" evidence="7 8">
    <location>
        <position position="183"/>
    </location>
</feature>
<dbReference type="GO" id="GO:0008168">
    <property type="term" value="F:methyltransferase activity"/>
    <property type="evidence" value="ECO:0007669"/>
    <property type="project" value="UniProtKB-KW"/>
</dbReference>
<keyword evidence="12" id="KW-1185">Reference proteome</keyword>
<keyword evidence="7 10" id="KW-0460">Magnesium</keyword>
<dbReference type="FunFam" id="3.20.20.60:FF:000003">
    <property type="entry name" value="3-methyl-2-oxobutanoate hydroxymethyltransferase"/>
    <property type="match status" value="1"/>
</dbReference>
<feature type="binding site" evidence="7 10">
    <location>
        <position position="115"/>
    </location>
    <ligand>
        <name>Mg(2+)</name>
        <dbReference type="ChEBI" id="CHEBI:18420"/>
    </ligand>
</feature>
<comment type="subunit">
    <text evidence="3 7">Homodecamer; pentamer of dimers.</text>
</comment>
<dbReference type="Gene3D" id="3.20.20.60">
    <property type="entry name" value="Phosphoenolpyruvate-binding domains"/>
    <property type="match status" value="1"/>
</dbReference>
<keyword evidence="7 10" id="KW-0479">Metal-binding</keyword>
<evidence type="ECO:0000256" key="1">
    <source>
        <dbReference type="ARBA" id="ARBA00005033"/>
    </source>
</evidence>
<dbReference type="InterPro" id="IPR003700">
    <property type="entry name" value="Pantoate_hydroxy_MeTrfase"/>
</dbReference>
<dbReference type="RefSeq" id="WP_004460733.1">
    <property type="nucleotide sequence ID" value="NZ_AHON02000062.1"/>
</dbReference>
<dbReference type="InterPro" id="IPR015813">
    <property type="entry name" value="Pyrv/PenolPyrv_kinase-like_dom"/>
</dbReference>
<dbReference type="GO" id="GO:0015940">
    <property type="term" value="P:pantothenate biosynthetic process"/>
    <property type="evidence" value="ECO:0007669"/>
    <property type="project" value="UniProtKB-UniRule"/>
</dbReference>
<dbReference type="Proteomes" id="UP000006329">
    <property type="component" value="Unassembled WGS sequence"/>
</dbReference>
<keyword evidence="4 7" id="KW-0566">Pantothenate biosynthesis</keyword>
<dbReference type="PANTHER" id="PTHR20881:SF0">
    <property type="entry name" value="3-METHYL-2-OXOBUTANOATE HYDROXYMETHYLTRANSFERASE"/>
    <property type="match status" value="1"/>
</dbReference>
<dbReference type="EC" id="2.1.2.11" evidence="7"/>
<feature type="binding site" evidence="7 10">
    <location>
        <position position="44"/>
    </location>
    <ligand>
        <name>Mg(2+)</name>
        <dbReference type="ChEBI" id="CHEBI:18420"/>
    </ligand>
</feature>
<dbReference type="InterPro" id="IPR040442">
    <property type="entry name" value="Pyrv_kinase-like_dom_sf"/>
</dbReference>
<dbReference type="CDD" id="cd06557">
    <property type="entry name" value="KPHMT-like"/>
    <property type="match status" value="1"/>
</dbReference>
<gene>
    <name evidence="7 11" type="primary">panB</name>
    <name evidence="11" type="ORF">LEP1GSC179_3894</name>
</gene>
<comment type="subcellular location">
    <subcellularLocation>
        <location evidence="7">Cytoplasm</location>
    </subcellularLocation>
</comment>
<evidence type="ECO:0000256" key="2">
    <source>
        <dbReference type="ARBA" id="ARBA00008676"/>
    </source>
</evidence>
<feature type="binding site" evidence="7 9">
    <location>
        <position position="113"/>
    </location>
    <ligand>
        <name>3-methyl-2-oxobutanoate</name>
        <dbReference type="ChEBI" id="CHEBI:11851"/>
    </ligand>
</feature>
<dbReference type="GO" id="GO:0005737">
    <property type="term" value="C:cytoplasm"/>
    <property type="evidence" value="ECO:0007669"/>
    <property type="project" value="UniProtKB-SubCell"/>
</dbReference>
<evidence type="ECO:0000256" key="6">
    <source>
        <dbReference type="ARBA" id="ARBA00056497"/>
    </source>
</evidence>
<evidence type="ECO:0000256" key="3">
    <source>
        <dbReference type="ARBA" id="ARBA00011424"/>
    </source>
</evidence>
<dbReference type="GO" id="GO:0003864">
    <property type="term" value="F:3-methyl-2-oxobutanoate hydroxymethyltransferase activity"/>
    <property type="evidence" value="ECO:0007669"/>
    <property type="project" value="UniProtKB-UniRule"/>
</dbReference>
<reference evidence="11" key="1">
    <citation type="submission" date="2012-10" db="EMBL/GenBank/DDBJ databases">
        <authorList>
            <person name="Harkins D.M."/>
            <person name="Durkin A.S."/>
            <person name="Brinkac L.M."/>
            <person name="Haft D.H."/>
            <person name="Selengut J.D."/>
            <person name="Sanka R."/>
            <person name="DePew J."/>
            <person name="Purushe J."/>
            <person name="Matthias M.A."/>
            <person name="Vinetz J.M."/>
            <person name="Sutton G.G."/>
            <person name="Nierman W.C."/>
            <person name="Fouts D.E."/>
        </authorList>
    </citation>
    <scope>NUCLEOTIDE SEQUENCE [LARGE SCALE GENOMIC DNA]</scope>
    <source>
        <strain evidence="11">MOR084</strain>
    </source>
</reference>
<evidence type="ECO:0000256" key="8">
    <source>
        <dbReference type="PIRSR" id="PIRSR000388-1"/>
    </source>
</evidence>
<comment type="similarity">
    <text evidence="2 7">Belongs to the PanB family.</text>
</comment>
<evidence type="ECO:0000256" key="5">
    <source>
        <dbReference type="ARBA" id="ARBA00022679"/>
    </source>
</evidence>
<feature type="binding site" evidence="7 9">
    <location>
        <begin position="44"/>
        <end position="45"/>
    </location>
    <ligand>
        <name>3-methyl-2-oxobutanoate</name>
        <dbReference type="ChEBI" id="CHEBI:11851"/>
    </ligand>
</feature>
<dbReference type="AlphaFoldDB" id="A0A0E2BDE0"/>
<evidence type="ECO:0000256" key="9">
    <source>
        <dbReference type="PIRSR" id="PIRSR000388-2"/>
    </source>
</evidence>
<dbReference type="SUPFAM" id="SSF51621">
    <property type="entry name" value="Phosphoenolpyruvate/pyruvate domain"/>
    <property type="match status" value="1"/>
</dbReference>
<comment type="catalytic activity">
    <reaction evidence="7">
        <text>(6R)-5,10-methylene-5,6,7,8-tetrahydrofolate + 3-methyl-2-oxobutanoate + H2O = 2-dehydropantoate + (6S)-5,6,7,8-tetrahydrofolate</text>
        <dbReference type="Rhea" id="RHEA:11824"/>
        <dbReference type="ChEBI" id="CHEBI:11561"/>
        <dbReference type="ChEBI" id="CHEBI:11851"/>
        <dbReference type="ChEBI" id="CHEBI:15377"/>
        <dbReference type="ChEBI" id="CHEBI:15636"/>
        <dbReference type="ChEBI" id="CHEBI:57453"/>
        <dbReference type="EC" id="2.1.2.11"/>
    </reaction>
</comment>
<feature type="binding site" evidence="7 9">
    <location>
        <position position="83"/>
    </location>
    <ligand>
        <name>3-methyl-2-oxobutanoate</name>
        <dbReference type="ChEBI" id="CHEBI:11851"/>
    </ligand>
</feature>
<comment type="cofactor">
    <cofactor evidence="7 10">
        <name>Mg(2+)</name>
        <dbReference type="ChEBI" id="CHEBI:18420"/>
    </cofactor>
    <text evidence="7 10">Binds 1 Mg(2+) ion per subunit.</text>
</comment>
<dbReference type="EMBL" id="AHON02000062">
    <property type="protein sequence ID" value="EKO32920.1"/>
    <property type="molecule type" value="Genomic_DNA"/>
</dbReference>
<comment type="function">
    <text evidence="6 7">Catalyzes the reversible reaction in which hydroxymethyl group from 5,10-methylenetetrahydrofolate is transferred onto alpha-ketoisovalerate to form ketopantoate.</text>
</comment>
<evidence type="ECO:0000313" key="11">
    <source>
        <dbReference type="EMBL" id="EKO32920.1"/>
    </source>
</evidence>
<keyword evidence="7" id="KW-0963">Cytoplasm</keyword>
<proteinExistence type="inferred from homology"/>
<dbReference type="HAMAP" id="MF_00156">
    <property type="entry name" value="PanB"/>
    <property type="match status" value="1"/>
</dbReference>
<protein>
    <recommendedName>
        <fullName evidence="7">3-methyl-2-oxobutanoate hydroxymethyltransferase</fullName>
        <ecNumber evidence="7">2.1.2.11</ecNumber>
    </recommendedName>
    <alternativeName>
        <fullName evidence="7">Ketopantoate hydroxymethyltransferase</fullName>
        <shortName evidence="7">KPHMT</shortName>
    </alternativeName>
</protein>